<evidence type="ECO:0000313" key="4">
    <source>
        <dbReference type="Proteomes" id="UP001180487"/>
    </source>
</evidence>
<dbReference type="EMBL" id="JAVDXT010000002">
    <property type="protein sequence ID" value="MDR7378226.1"/>
    <property type="molecule type" value="Genomic_DNA"/>
</dbReference>
<sequence length="562" mass="61566">MFEFISLTEVACGAGRHGRAVARQAGQARSHADFVADVGRWQTAFAQTTGLRWALYFEDGYQFACALYGAWHAGKTVFLPGDVQPGSVARLDAEVDGWAGDVPQGLCAASVDMAQARQALDLENTRLVLYTSGSSGEPEAIAKSLRQLEAEIGTLHQSFAARMPSAPQAHIWTTVSHQHIYGLLFAILWPLASGIRFVAERLVYPEQMAQALGPEPSVLIASPAHLRRLPETLDWAAARQGVRMVFSSGGPLPPQAADDTLRLWGCSPVEVFGSSETGGIAWRQRSEHGDTWQVFAGVQWRVAQEVLELRSPNLADSGWWRSTDRIAPTASGGFVLLGREDRIVKIEEKRVSLTAIERHLAQSPWVQEVRALVYQGRLAVVAVLTPEGNEALARLGKQAVNQGLRQLLVSVVEPVALPKRWRYPAQMPVNAQSKTTEALLLDLLRPTRPLAHWLQRDLAEARAELEIEADLRVFDGHFPVAPVLPGVAQLDWAVSFGRECFPIAGDFLRVEALKFQRPVRPGDRIALALTWRAATSTLVFAYSSGGQMHSSGRIVFAGPEHV</sequence>
<dbReference type="Gene3D" id="3.10.129.10">
    <property type="entry name" value="Hotdog Thioesterase"/>
    <property type="match status" value="1"/>
</dbReference>
<name>A0ABU2CA98_9BURK</name>
<dbReference type="InterPro" id="IPR045851">
    <property type="entry name" value="AMP-bd_C_sf"/>
</dbReference>
<dbReference type="GO" id="GO:0016874">
    <property type="term" value="F:ligase activity"/>
    <property type="evidence" value="ECO:0007669"/>
    <property type="project" value="UniProtKB-KW"/>
</dbReference>
<proteinExistence type="predicted"/>
<gene>
    <name evidence="3" type="ORF">J2X19_002905</name>
</gene>
<dbReference type="InterPro" id="IPR042099">
    <property type="entry name" value="ANL_N_sf"/>
</dbReference>
<keyword evidence="4" id="KW-1185">Reference proteome</keyword>
<dbReference type="RefSeq" id="WP_310374173.1">
    <property type="nucleotide sequence ID" value="NZ_JAVDXT010000002.1"/>
</dbReference>
<keyword evidence="3" id="KW-0436">Ligase</keyword>
<organism evidence="3 4">
    <name type="scientific">Rhodoferax ferrireducens</name>
    <dbReference type="NCBI Taxonomy" id="192843"/>
    <lineage>
        <taxon>Bacteria</taxon>
        <taxon>Pseudomonadati</taxon>
        <taxon>Pseudomonadota</taxon>
        <taxon>Betaproteobacteria</taxon>
        <taxon>Burkholderiales</taxon>
        <taxon>Comamonadaceae</taxon>
        <taxon>Rhodoferax</taxon>
    </lineage>
</organism>
<evidence type="ECO:0000259" key="2">
    <source>
        <dbReference type="Pfam" id="PF22818"/>
    </source>
</evidence>
<dbReference type="Pfam" id="PF22818">
    <property type="entry name" value="ApeI-like"/>
    <property type="match status" value="1"/>
</dbReference>
<dbReference type="InterPro" id="IPR054545">
    <property type="entry name" value="ApeI-like"/>
</dbReference>
<dbReference type="InterPro" id="IPR029069">
    <property type="entry name" value="HotDog_dom_sf"/>
</dbReference>
<dbReference type="InterPro" id="IPR000873">
    <property type="entry name" value="AMP-dep_synth/lig_dom"/>
</dbReference>
<dbReference type="Pfam" id="PF00501">
    <property type="entry name" value="AMP-binding"/>
    <property type="match status" value="1"/>
</dbReference>
<dbReference type="Gene3D" id="3.40.50.12780">
    <property type="entry name" value="N-terminal domain of ligase-like"/>
    <property type="match status" value="1"/>
</dbReference>
<dbReference type="PANTHER" id="PTHR45398">
    <property type="match status" value="1"/>
</dbReference>
<dbReference type="PANTHER" id="PTHR45398:SF1">
    <property type="entry name" value="ENZYME, PUTATIVE (JCVI)-RELATED"/>
    <property type="match status" value="1"/>
</dbReference>
<evidence type="ECO:0000313" key="3">
    <source>
        <dbReference type="EMBL" id="MDR7378226.1"/>
    </source>
</evidence>
<feature type="domain" description="ApeI dehydratase-like" evidence="2">
    <location>
        <begin position="459"/>
        <end position="553"/>
    </location>
</feature>
<reference evidence="3 4" key="1">
    <citation type="submission" date="2023-07" db="EMBL/GenBank/DDBJ databases">
        <title>Sorghum-associated microbial communities from plants grown in Nebraska, USA.</title>
        <authorList>
            <person name="Schachtman D."/>
        </authorList>
    </citation>
    <scope>NUCLEOTIDE SEQUENCE [LARGE SCALE GENOMIC DNA]</scope>
    <source>
        <strain evidence="3 4">BE313</strain>
    </source>
</reference>
<protein>
    <submittedName>
        <fullName evidence="3">Acyl-coenzyme A synthetase/AMP-(Fatty) acid ligase/3-hydroxymyristoyl/3-hydroxydecanoyl-(Acyl carrier protein) dehydratase</fullName>
    </submittedName>
</protein>
<evidence type="ECO:0000259" key="1">
    <source>
        <dbReference type="Pfam" id="PF00501"/>
    </source>
</evidence>
<dbReference type="Gene3D" id="3.30.300.30">
    <property type="match status" value="1"/>
</dbReference>
<dbReference type="SUPFAM" id="SSF56801">
    <property type="entry name" value="Acetyl-CoA synthetase-like"/>
    <property type="match status" value="1"/>
</dbReference>
<dbReference type="SUPFAM" id="SSF54637">
    <property type="entry name" value="Thioesterase/thiol ester dehydrase-isomerase"/>
    <property type="match status" value="1"/>
</dbReference>
<dbReference type="Proteomes" id="UP001180487">
    <property type="component" value="Unassembled WGS sequence"/>
</dbReference>
<feature type="domain" description="AMP-dependent synthetase/ligase" evidence="1">
    <location>
        <begin position="115"/>
        <end position="286"/>
    </location>
</feature>
<comment type="caution">
    <text evidence="3">The sequence shown here is derived from an EMBL/GenBank/DDBJ whole genome shotgun (WGS) entry which is preliminary data.</text>
</comment>
<accession>A0ABU2CA98</accession>